<evidence type="ECO:0000256" key="5">
    <source>
        <dbReference type="PIRNR" id="PIRNR000410"/>
    </source>
</evidence>
<dbReference type="PRINTS" id="PR00996">
    <property type="entry name" value="CHERMTFRASE"/>
</dbReference>
<evidence type="ECO:0000313" key="8">
    <source>
        <dbReference type="EMBL" id="EBA06616.1"/>
    </source>
</evidence>
<evidence type="ECO:0000259" key="7">
    <source>
        <dbReference type="PROSITE" id="PS50123"/>
    </source>
</evidence>
<feature type="binding site" evidence="6">
    <location>
        <position position="87"/>
    </location>
    <ligand>
        <name>S-adenosyl-L-methionine</name>
        <dbReference type="ChEBI" id="CHEBI:59789"/>
    </ligand>
</feature>
<dbReference type="Proteomes" id="UP000005713">
    <property type="component" value="Unassembled WGS sequence"/>
</dbReference>
<dbReference type="InterPro" id="IPR022642">
    <property type="entry name" value="CheR_C"/>
</dbReference>
<dbReference type="Pfam" id="PF03705">
    <property type="entry name" value="CheR_N"/>
    <property type="match status" value="1"/>
</dbReference>
<dbReference type="AlphaFoldDB" id="A3K8D7"/>
<keyword evidence="9" id="KW-1185">Reference proteome</keyword>
<feature type="binding site" evidence="6">
    <location>
        <position position="85"/>
    </location>
    <ligand>
        <name>S-adenosyl-L-methionine</name>
        <dbReference type="ChEBI" id="CHEBI:59789"/>
    </ligand>
</feature>
<dbReference type="PANTHER" id="PTHR24422">
    <property type="entry name" value="CHEMOTAXIS PROTEIN METHYLTRANSFERASE"/>
    <property type="match status" value="1"/>
</dbReference>
<evidence type="ECO:0000313" key="9">
    <source>
        <dbReference type="Proteomes" id="UP000005713"/>
    </source>
</evidence>
<dbReference type="GO" id="GO:0032259">
    <property type="term" value="P:methylation"/>
    <property type="evidence" value="ECO:0007669"/>
    <property type="project" value="UniProtKB-KW"/>
</dbReference>
<dbReference type="EC" id="2.1.1.80" evidence="5"/>
<dbReference type="PROSITE" id="PS50123">
    <property type="entry name" value="CHER"/>
    <property type="match status" value="1"/>
</dbReference>
<dbReference type="InterPro" id="IPR029063">
    <property type="entry name" value="SAM-dependent_MTases_sf"/>
</dbReference>
<organism evidence="8 9">
    <name type="scientific">Sagittula stellata (strain ATCC 700073 / DSM 11524 / E-37)</name>
    <dbReference type="NCBI Taxonomy" id="388399"/>
    <lineage>
        <taxon>Bacteria</taxon>
        <taxon>Pseudomonadati</taxon>
        <taxon>Pseudomonadota</taxon>
        <taxon>Alphaproteobacteria</taxon>
        <taxon>Rhodobacterales</taxon>
        <taxon>Roseobacteraceae</taxon>
        <taxon>Sagittula</taxon>
    </lineage>
</organism>
<feature type="binding site" evidence="6">
    <location>
        <position position="129"/>
    </location>
    <ligand>
        <name>S-adenosyl-L-methionine</name>
        <dbReference type="ChEBI" id="CHEBI:59789"/>
    </ligand>
</feature>
<dbReference type="InterPro" id="IPR000780">
    <property type="entry name" value="CheR_MeTrfase"/>
</dbReference>
<keyword evidence="2 5" id="KW-0489">Methyltransferase</keyword>
<dbReference type="PIRSF" id="PIRSF000410">
    <property type="entry name" value="CheR"/>
    <property type="match status" value="1"/>
</dbReference>
<keyword evidence="3 5" id="KW-0808">Transferase</keyword>
<dbReference type="SUPFAM" id="SSF53335">
    <property type="entry name" value="S-adenosyl-L-methionine-dependent methyltransferases"/>
    <property type="match status" value="1"/>
</dbReference>
<dbReference type="PANTHER" id="PTHR24422:SF19">
    <property type="entry name" value="CHEMOTAXIS PROTEIN METHYLTRANSFERASE"/>
    <property type="match status" value="1"/>
</dbReference>
<dbReference type="CDD" id="cd02440">
    <property type="entry name" value="AdoMet_MTases"/>
    <property type="match status" value="1"/>
</dbReference>
<reference evidence="8 9" key="1">
    <citation type="submission" date="2006-06" db="EMBL/GenBank/DDBJ databases">
        <authorList>
            <person name="Moran M.A."/>
            <person name="Ferriera S."/>
            <person name="Johnson J."/>
            <person name="Kravitz S."/>
            <person name="Beeson K."/>
            <person name="Sutton G."/>
            <person name="Rogers Y.-H."/>
            <person name="Friedman R."/>
            <person name="Frazier M."/>
            <person name="Venter J.C."/>
        </authorList>
    </citation>
    <scope>NUCLEOTIDE SEQUENCE [LARGE SCALE GENOMIC DNA]</scope>
    <source>
        <strain evidence="8 9">E-37</strain>
    </source>
</reference>
<dbReference type="SUPFAM" id="SSF47757">
    <property type="entry name" value="Chemotaxis receptor methyltransferase CheR, N-terminal domain"/>
    <property type="match status" value="1"/>
</dbReference>
<dbReference type="eggNOG" id="COG1352">
    <property type="taxonomic scope" value="Bacteria"/>
</dbReference>
<dbReference type="OrthoDB" id="9816309at2"/>
<proteinExistence type="predicted"/>
<feature type="binding site" evidence="6">
    <location>
        <position position="155"/>
    </location>
    <ligand>
        <name>S-adenosyl-L-methionine</name>
        <dbReference type="ChEBI" id="CHEBI:59789"/>
    </ligand>
</feature>
<gene>
    <name evidence="8" type="ORF">SSE37_10183</name>
</gene>
<sequence>MTHSEVGSTHREIPFSDADFRAIADLALAEFGLNLAESKKPLVYSRLSKRLKARHVPSFPLYLELLERKEENEERLELISALTTNVTSFFREKHHFDMLRDERVPAILEKIKAGQRIRIWSAGCSSGQEPYSIAMTILDKIPDAARQNVKILATDIDPKIVERARTGQYPETEGTGIPPAFLQKWTKKVPPNEIRVSDEIRSLITFAELNLMSEWPFQGPFDAIFCRNVAIYFNQETQQRLWSRFAEKLAPDALFFIGHSERVTGPATQQLAATGITSYRKTGSAGRHAQ</sequence>
<dbReference type="RefSeq" id="WP_005862236.1">
    <property type="nucleotide sequence ID" value="NZ_AAYA01000014.1"/>
</dbReference>
<dbReference type="InterPro" id="IPR026024">
    <property type="entry name" value="Chemotaxis_MeTrfase_CheR"/>
</dbReference>
<evidence type="ECO:0000256" key="1">
    <source>
        <dbReference type="ARBA" id="ARBA00001541"/>
    </source>
</evidence>
<feature type="binding site" evidence="6">
    <location>
        <begin position="227"/>
        <end position="228"/>
    </location>
    <ligand>
        <name>S-adenosyl-L-methionine</name>
        <dbReference type="ChEBI" id="CHEBI:59789"/>
    </ligand>
</feature>
<evidence type="ECO:0000256" key="3">
    <source>
        <dbReference type="ARBA" id="ARBA00022679"/>
    </source>
</evidence>
<dbReference type="SMART" id="SM00138">
    <property type="entry name" value="MeTrc"/>
    <property type="match status" value="1"/>
</dbReference>
<dbReference type="InterPro" id="IPR022641">
    <property type="entry name" value="CheR_N"/>
</dbReference>
<protein>
    <recommendedName>
        <fullName evidence="5">Chemotaxis protein methyltransferase</fullName>
        <ecNumber evidence="5">2.1.1.80</ecNumber>
    </recommendedName>
</protein>
<comment type="catalytic activity">
    <reaction evidence="1 5">
        <text>L-glutamyl-[protein] + S-adenosyl-L-methionine = [protein]-L-glutamate 5-O-methyl ester + S-adenosyl-L-homocysteine</text>
        <dbReference type="Rhea" id="RHEA:24452"/>
        <dbReference type="Rhea" id="RHEA-COMP:10208"/>
        <dbReference type="Rhea" id="RHEA-COMP:10311"/>
        <dbReference type="ChEBI" id="CHEBI:29973"/>
        <dbReference type="ChEBI" id="CHEBI:57856"/>
        <dbReference type="ChEBI" id="CHEBI:59789"/>
        <dbReference type="ChEBI" id="CHEBI:82795"/>
        <dbReference type="EC" id="2.1.1.80"/>
    </reaction>
</comment>
<dbReference type="GO" id="GO:0008983">
    <property type="term" value="F:protein-glutamate O-methyltransferase activity"/>
    <property type="evidence" value="ECO:0007669"/>
    <property type="project" value="UniProtKB-EC"/>
</dbReference>
<accession>A3K8D7</accession>
<comment type="function">
    <text evidence="5">Methylation of the membrane-bound methyl-accepting chemotaxis proteins (MCP) to form gamma-glutamyl methyl ester residues in MCP.</text>
</comment>
<dbReference type="Gene3D" id="1.10.155.10">
    <property type="entry name" value="Chemotaxis receptor methyltransferase CheR, N-terminal domain"/>
    <property type="match status" value="1"/>
</dbReference>
<feature type="binding site" evidence="6">
    <location>
        <begin position="210"/>
        <end position="211"/>
    </location>
    <ligand>
        <name>S-adenosyl-L-methionine</name>
        <dbReference type="ChEBI" id="CHEBI:59789"/>
    </ligand>
</feature>
<feature type="binding site" evidence="6">
    <location>
        <position position="91"/>
    </location>
    <ligand>
        <name>S-adenosyl-L-methionine</name>
        <dbReference type="ChEBI" id="CHEBI:59789"/>
    </ligand>
</feature>
<dbReference type="InterPro" id="IPR050903">
    <property type="entry name" value="Bact_Chemotaxis_MeTrfase"/>
</dbReference>
<evidence type="ECO:0000256" key="2">
    <source>
        <dbReference type="ARBA" id="ARBA00022603"/>
    </source>
</evidence>
<feature type="domain" description="CheR-type methyltransferase" evidence="7">
    <location>
        <begin position="8"/>
        <end position="284"/>
    </location>
</feature>
<evidence type="ECO:0000256" key="6">
    <source>
        <dbReference type="PIRSR" id="PIRSR000410-1"/>
    </source>
</evidence>
<dbReference type="InterPro" id="IPR036804">
    <property type="entry name" value="CheR_N_sf"/>
</dbReference>
<dbReference type="Gene3D" id="3.40.50.150">
    <property type="entry name" value="Vaccinia Virus protein VP39"/>
    <property type="match status" value="1"/>
</dbReference>
<name>A3K8D7_SAGS3</name>
<dbReference type="EMBL" id="AAYA01000014">
    <property type="protein sequence ID" value="EBA06616.1"/>
    <property type="molecule type" value="Genomic_DNA"/>
</dbReference>
<dbReference type="Pfam" id="PF01739">
    <property type="entry name" value="CheR"/>
    <property type="match status" value="1"/>
</dbReference>
<comment type="caution">
    <text evidence="8">The sequence shown here is derived from an EMBL/GenBank/DDBJ whole genome shotgun (WGS) entry which is preliminary data.</text>
</comment>
<keyword evidence="4 5" id="KW-0949">S-adenosyl-L-methionine</keyword>
<evidence type="ECO:0000256" key="4">
    <source>
        <dbReference type="ARBA" id="ARBA00022691"/>
    </source>
</evidence>